<dbReference type="GO" id="GO:0015074">
    <property type="term" value="P:DNA integration"/>
    <property type="evidence" value="ECO:0007669"/>
    <property type="project" value="InterPro"/>
</dbReference>
<keyword evidence="1" id="KW-0233">DNA recombination</keyword>
<comment type="caution">
    <text evidence="3">The sequence shown here is derived from an EMBL/GenBank/DDBJ whole genome shotgun (WGS) entry which is preliminary data.</text>
</comment>
<dbReference type="InterPro" id="IPR002104">
    <property type="entry name" value="Integrase_catalytic"/>
</dbReference>
<evidence type="ECO:0000256" key="1">
    <source>
        <dbReference type="ARBA" id="ARBA00023172"/>
    </source>
</evidence>
<reference evidence="3" key="1">
    <citation type="submission" date="2020-08" db="EMBL/GenBank/DDBJ databases">
        <title>Genome public.</title>
        <authorList>
            <person name="Liu C."/>
            <person name="Sun Q."/>
        </authorList>
    </citation>
    <scope>NUCLEOTIDE SEQUENCE</scope>
    <source>
        <strain evidence="3">NSJ-12</strain>
    </source>
</reference>
<accession>A0A926EIV0</accession>
<proteinExistence type="predicted"/>
<dbReference type="InterPro" id="IPR011010">
    <property type="entry name" value="DNA_brk_join_enz"/>
</dbReference>
<dbReference type="AlphaFoldDB" id="A0A926EIV0"/>
<dbReference type="RefSeq" id="WP_249332139.1">
    <property type="nucleotide sequence ID" value="NZ_JACRSY010000007.1"/>
</dbReference>
<sequence length="75" mass="8618">MIEKIGLKHLRLYDLRHTNATLMFEYGVNVKIAQQRFGHASILTTMDICSHVTEKVEKEAAEKLDKNIFETLDIG</sequence>
<organism evidence="3 4">
    <name type="scientific">Zhenhengia yiwuensis</name>
    <dbReference type="NCBI Taxonomy" id="2763666"/>
    <lineage>
        <taxon>Bacteria</taxon>
        <taxon>Bacillati</taxon>
        <taxon>Bacillota</taxon>
        <taxon>Clostridia</taxon>
        <taxon>Lachnospirales</taxon>
        <taxon>Lachnospiraceae</taxon>
        <taxon>Zhenhengia</taxon>
    </lineage>
</organism>
<dbReference type="InterPro" id="IPR013762">
    <property type="entry name" value="Integrase-like_cat_sf"/>
</dbReference>
<evidence type="ECO:0000259" key="2">
    <source>
        <dbReference type="Pfam" id="PF00589"/>
    </source>
</evidence>
<dbReference type="GO" id="GO:0006310">
    <property type="term" value="P:DNA recombination"/>
    <property type="evidence" value="ECO:0007669"/>
    <property type="project" value="UniProtKB-KW"/>
</dbReference>
<dbReference type="Gene3D" id="1.10.443.10">
    <property type="entry name" value="Intergrase catalytic core"/>
    <property type="match status" value="1"/>
</dbReference>
<dbReference type="SUPFAM" id="SSF56349">
    <property type="entry name" value="DNA breaking-rejoining enzymes"/>
    <property type="match status" value="1"/>
</dbReference>
<dbReference type="Proteomes" id="UP000655830">
    <property type="component" value="Unassembled WGS sequence"/>
</dbReference>
<feature type="domain" description="Tyr recombinase" evidence="2">
    <location>
        <begin position="4"/>
        <end position="51"/>
    </location>
</feature>
<dbReference type="Pfam" id="PF00589">
    <property type="entry name" value="Phage_integrase"/>
    <property type="match status" value="1"/>
</dbReference>
<evidence type="ECO:0000313" key="3">
    <source>
        <dbReference type="EMBL" id="MBC8578972.1"/>
    </source>
</evidence>
<evidence type="ECO:0000313" key="4">
    <source>
        <dbReference type="Proteomes" id="UP000655830"/>
    </source>
</evidence>
<name>A0A926EIV0_9FIRM</name>
<gene>
    <name evidence="3" type="ORF">H8718_05415</name>
</gene>
<dbReference type="EMBL" id="JACRSY010000007">
    <property type="protein sequence ID" value="MBC8578972.1"/>
    <property type="molecule type" value="Genomic_DNA"/>
</dbReference>
<keyword evidence="4" id="KW-1185">Reference proteome</keyword>
<dbReference type="GO" id="GO:0003677">
    <property type="term" value="F:DNA binding"/>
    <property type="evidence" value="ECO:0007669"/>
    <property type="project" value="InterPro"/>
</dbReference>
<protein>
    <submittedName>
        <fullName evidence="3">Tyrosine-type recombinase/integrase</fullName>
    </submittedName>
</protein>